<dbReference type="InterPro" id="IPR016181">
    <property type="entry name" value="Acyl_CoA_acyltransferase"/>
</dbReference>
<reference evidence="1 4" key="2">
    <citation type="submission" date="2023-12" db="EMBL/GenBank/DDBJ databases">
        <title>Genome comparison identifies genes involved in endophytic behavior of Lysinibacillus irui and provides insights into its role as a plant-growth promoting bacterium.</title>
        <authorList>
            <person name="Hilario S."/>
            <person name="Matos I."/>
            <person name="Goncalves M.F.M."/>
            <person name="Pardo C.A."/>
            <person name="Santos M.J."/>
        </authorList>
    </citation>
    <scope>NUCLEOTIDE SEQUENCE [LARGE SCALE GENOMIC DNA]</scope>
    <source>
        <strain evidence="1 4">B3</strain>
    </source>
</reference>
<proteinExistence type="predicted"/>
<sequence>MFILSIKSKRWNIAMQHFYLLEKPANVRNSMKVVGYTHSLVPSRKLVKSETVHIHLQEHELSLYLALSEGNRKILRRAQKEFYQVILYKEPSMDNLRAFQQFYNQFAKRKKLEAIGKSQMETLMLLNEQGALLLSEIQSICGQTLCYRLDIVHEKRAMSFYEATCHASAMPSHLKRPIRYANRFLIWHNLLHLKEQGFVLYDMGELTNSHNVRAFKLSFGGQIVHVYSGYITQSKIRALLLGVQKWRK</sequence>
<dbReference type="Proteomes" id="UP001219585">
    <property type="component" value="Chromosome"/>
</dbReference>
<gene>
    <name evidence="2" type="ORF">OU989_17835</name>
    <name evidence="1" type="ORF">U6C28_06270</name>
</gene>
<dbReference type="AlphaFoldDB" id="A0AAJ5UU84"/>
<reference evidence="2" key="1">
    <citation type="submission" date="2022-11" db="EMBL/GenBank/DDBJ databases">
        <title>Lysinibacillus irui.</title>
        <authorList>
            <person name="Akintayo S.O."/>
        </authorList>
    </citation>
    <scope>NUCLEOTIDE SEQUENCE</scope>
    <source>
        <strain evidence="2">IRB4-01</strain>
    </source>
</reference>
<evidence type="ECO:0000313" key="2">
    <source>
        <dbReference type="EMBL" id="WDV06102.1"/>
    </source>
</evidence>
<dbReference type="KEGG" id="liu:OU989_17835"/>
<dbReference type="Proteomes" id="UP001289615">
    <property type="component" value="Unassembled WGS sequence"/>
</dbReference>
<dbReference type="EMBL" id="CP113527">
    <property type="protein sequence ID" value="WDV06102.1"/>
    <property type="molecule type" value="Genomic_DNA"/>
</dbReference>
<dbReference type="Gene3D" id="3.40.630.30">
    <property type="match status" value="1"/>
</dbReference>
<dbReference type="RefSeq" id="WP_274794294.1">
    <property type="nucleotide sequence ID" value="NZ_CP113527.1"/>
</dbReference>
<organism evidence="2 3">
    <name type="scientific">Lysinibacillus irui</name>
    <dbReference type="NCBI Taxonomy" id="2998077"/>
    <lineage>
        <taxon>Bacteria</taxon>
        <taxon>Bacillati</taxon>
        <taxon>Bacillota</taxon>
        <taxon>Bacilli</taxon>
        <taxon>Bacillales</taxon>
        <taxon>Bacillaceae</taxon>
        <taxon>Lysinibacillus</taxon>
    </lineage>
</organism>
<dbReference type="EMBL" id="JAXUIA010000003">
    <property type="protein sequence ID" value="MEA0975901.1"/>
    <property type="molecule type" value="Genomic_DNA"/>
</dbReference>
<evidence type="ECO:0000313" key="4">
    <source>
        <dbReference type="Proteomes" id="UP001289615"/>
    </source>
</evidence>
<protein>
    <submittedName>
        <fullName evidence="2">Uncharacterized protein</fullName>
    </submittedName>
</protein>
<evidence type="ECO:0000313" key="1">
    <source>
        <dbReference type="EMBL" id="MEA0975901.1"/>
    </source>
</evidence>
<keyword evidence="4" id="KW-1185">Reference proteome</keyword>
<dbReference type="SUPFAM" id="SSF55729">
    <property type="entry name" value="Acyl-CoA N-acyltransferases (Nat)"/>
    <property type="match status" value="1"/>
</dbReference>
<evidence type="ECO:0000313" key="3">
    <source>
        <dbReference type="Proteomes" id="UP001219585"/>
    </source>
</evidence>
<name>A0AAJ5UU84_9BACI</name>
<accession>A0AAJ5UU84</accession>